<dbReference type="EMBL" id="JADGJD010000589">
    <property type="protein sequence ID" value="KAJ3049831.1"/>
    <property type="molecule type" value="Genomic_DNA"/>
</dbReference>
<feature type="transmembrane region" description="Helical" evidence="1">
    <location>
        <begin position="51"/>
        <end position="72"/>
    </location>
</feature>
<feature type="transmembrane region" description="Helical" evidence="1">
    <location>
        <begin position="177"/>
        <end position="196"/>
    </location>
</feature>
<evidence type="ECO:0000313" key="2">
    <source>
        <dbReference type="EMBL" id="KAJ3049831.1"/>
    </source>
</evidence>
<keyword evidence="3" id="KW-1185">Reference proteome</keyword>
<organism evidence="2 3">
    <name type="scientific">Rhizophlyctis rosea</name>
    <dbReference type="NCBI Taxonomy" id="64517"/>
    <lineage>
        <taxon>Eukaryota</taxon>
        <taxon>Fungi</taxon>
        <taxon>Fungi incertae sedis</taxon>
        <taxon>Chytridiomycota</taxon>
        <taxon>Chytridiomycota incertae sedis</taxon>
        <taxon>Chytridiomycetes</taxon>
        <taxon>Rhizophlyctidales</taxon>
        <taxon>Rhizophlyctidaceae</taxon>
        <taxon>Rhizophlyctis</taxon>
    </lineage>
</organism>
<feature type="transmembrane region" description="Helical" evidence="1">
    <location>
        <begin position="376"/>
        <end position="398"/>
    </location>
</feature>
<feature type="transmembrane region" description="Helical" evidence="1">
    <location>
        <begin position="314"/>
        <end position="333"/>
    </location>
</feature>
<protein>
    <submittedName>
        <fullName evidence="2">Uncharacterized protein</fullName>
    </submittedName>
</protein>
<feature type="transmembrane region" description="Helical" evidence="1">
    <location>
        <begin position="21"/>
        <end position="39"/>
    </location>
</feature>
<evidence type="ECO:0000256" key="1">
    <source>
        <dbReference type="SAM" id="Phobius"/>
    </source>
</evidence>
<keyword evidence="1" id="KW-1133">Transmembrane helix</keyword>
<feature type="transmembrane region" description="Helical" evidence="1">
    <location>
        <begin position="208"/>
        <end position="234"/>
    </location>
</feature>
<accession>A0AAD5SAW0</accession>
<proteinExistence type="predicted"/>
<evidence type="ECO:0000313" key="3">
    <source>
        <dbReference type="Proteomes" id="UP001212841"/>
    </source>
</evidence>
<name>A0AAD5SAW0_9FUNG</name>
<reference evidence="2" key="1">
    <citation type="submission" date="2020-05" db="EMBL/GenBank/DDBJ databases">
        <title>Phylogenomic resolution of chytrid fungi.</title>
        <authorList>
            <person name="Stajich J.E."/>
            <person name="Amses K."/>
            <person name="Simmons R."/>
            <person name="Seto K."/>
            <person name="Myers J."/>
            <person name="Bonds A."/>
            <person name="Quandt C.A."/>
            <person name="Barry K."/>
            <person name="Liu P."/>
            <person name="Grigoriev I."/>
            <person name="Longcore J.E."/>
            <person name="James T.Y."/>
        </authorList>
    </citation>
    <scope>NUCLEOTIDE SEQUENCE</scope>
    <source>
        <strain evidence="2">JEL0318</strain>
    </source>
</reference>
<keyword evidence="1" id="KW-0472">Membrane</keyword>
<dbReference type="AlphaFoldDB" id="A0AAD5SAW0"/>
<keyword evidence="1" id="KW-0812">Transmembrane</keyword>
<comment type="caution">
    <text evidence="2">The sequence shown here is derived from an EMBL/GenBank/DDBJ whole genome shotgun (WGS) entry which is preliminary data.</text>
</comment>
<sequence length="408" mass="44860">GSLEAIDNSEGGNKFTRVFRWFNLLRAVAAGTYGIYQAAKSMGDPVYEGVGARGLMIASIFFIVLEIVVAFVKAFPRMFWICWNSEGWDPYAKFWTVWAIVADHELITDVVPALVSSSSGDEIALPLSKEADINVILKVYSYRLTELLAEPNAKNTLTQTNFTFSFANLTSDKYHNFVLLLLFAASLAYTILFHSLRLGRILAFKKGATVLGLVVVIKGLCLLLDAFTNGVLLYEVLVFKGKDFLRTDDWMSRIMLSVVCVGGVVGLGVNALVNLPLHYKFLQLQLSTLSTTSSSKPPRSAILPTALRKTFHPYLLPIFIYALYCIIGILLILGRLRDFNPLGDIAAGRIPAEMVPTGGFFGWNGGGDKRDVMIGLVWLDLVVNYGVGVLTTGVYWGWRGVGGCLGKK</sequence>
<feature type="transmembrane region" description="Helical" evidence="1">
    <location>
        <begin position="254"/>
        <end position="273"/>
    </location>
</feature>
<gene>
    <name evidence="2" type="ORF">HK097_009168</name>
</gene>
<feature type="non-terminal residue" evidence="2">
    <location>
        <position position="1"/>
    </location>
</feature>
<dbReference type="Proteomes" id="UP001212841">
    <property type="component" value="Unassembled WGS sequence"/>
</dbReference>